<protein>
    <submittedName>
        <fullName evidence="1">Uncharacterized protein</fullName>
    </submittedName>
</protein>
<dbReference type="RefSeq" id="WP_110934580.1">
    <property type="nucleotide sequence ID" value="NZ_KZ614146.1"/>
</dbReference>
<comment type="caution">
    <text evidence="1">The sequence shown here is derived from an EMBL/GenBank/DDBJ whole genome shotgun (WGS) entry which is preliminary data.</text>
</comment>
<keyword evidence="2" id="KW-1185">Reference proteome</keyword>
<dbReference type="OrthoDB" id="2598500at2"/>
<accession>A0A3A9KJL5</accession>
<dbReference type="AlphaFoldDB" id="A0A3A9KJL5"/>
<sequence length="861" mass="99802">MTLLSYQSHSDIDTNYWRELGIAIDSISDITKPEAMLDKQVEAILNRLNIEQLKEIATLYEVEFKTDTLKDTLLKRFNILDKNIKKEILILQGFLNRKKRAVDEIYSVKIGDNDVSFFNSLARVKQLFAKSPIFLIEIYTYFLWSEKGSGNIYTLNASIPYHKLVKLKTEYKTTFPDRLYKLSNKNNRYKIHSSYSVDKTELILHLYKLVNDVPRPDFDQAIRNKEISSILLRINIEQQLVEIKGANKGDEANIISYLEDTFIIKVSEIESKVFRGYDVNAIRNAFLTGENVNETKVSDLLVTKMAFRDSLIKRSPKVTLELDNESIWTSIIDAKNKGIVSLRSIKDIEHLTGQVQNKKRIIRSVILSNGNLLFTFDDSRMETQIKEDFKNEFFNLFGLPLFQEISNYEFPAGKADKIDYLMGLSSPGNLSTDEKSLYEKLIIDGLINEHLKLILTCKECGDVDELEDINYDNNSFLCGCGSTNCFQRKITNVEVDINRIILFTKKKFAEILESHGYLASKKPSTIHIDESKYKFIIYRNDETNETIQLFITSDHIRPSFIKRLSTMMIPTLIITVGMVDETVQSLRDKGVFPINFGEIYLSDMQRLEGLYADTIETVKLQLKSSIAKAADNAFESLKRTLGNPSNNDTSYTDKVFEDDVFAILKDLIPNGEKWGKEKSGKAYPEGIFAISTKNKRHEDLRRVFSYDCKYTKKDDGYDLKKEEQRKAIDYVEKLNDSDYILNYSDKNELTAHIFISNRFRNVQKEGMKTYFNEKLGDDYNTRPIFLDIESLLYLHELYRQNIEHIYANRNLFYEKLVMLMTRENIDKSEVNKLFSRALDKDLEENQLLDTKKVTNSLEGDI</sequence>
<evidence type="ECO:0000313" key="1">
    <source>
        <dbReference type="EMBL" id="RKL65086.1"/>
    </source>
</evidence>
<dbReference type="Proteomes" id="UP000281498">
    <property type="component" value="Unassembled WGS sequence"/>
</dbReference>
<proteinExistence type="predicted"/>
<dbReference type="EMBL" id="PDOE01000023">
    <property type="protein sequence ID" value="RKL65086.1"/>
    <property type="molecule type" value="Genomic_DNA"/>
</dbReference>
<reference evidence="1 2" key="1">
    <citation type="submission" date="2017-10" db="EMBL/GenBank/DDBJ databases">
        <title>Bacillus sp. nov., a halophilic bacterium isolated from a Keqin Lake.</title>
        <authorList>
            <person name="Wang H."/>
        </authorList>
    </citation>
    <scope>NUCLEOTIDE SEQUENCE [LARGE SCALE GENOMIC DNA]</scope>
    <source>
        <strain evidence="1 2">KCTC 13187</strain>
    </source>
</reference>
<organism evidence="1 2">
    <name type="scientific">Salipaludibacillus neizhouensis</name>
    <dbReference type="NCBI Taxonomy" id="885475"/>
    <lineage>
        <taxon>Bacteria</taxon>
        <taxon>Bacillati</taxon>
        <taxon>Bacillota</taxon>
        <taxon>Bacilli</taxon>
        <taxon>Bacillales</taxon>
        <taxon>Bacillaceae</taxon>
    </lineage>
</organism>
<gene>
    <name evidence="1" type="ORF">CR203_22730</name>
</gene>
<evidence type="ECO:0000313" key="2">
    <source>
        <dbReference type="Proteomes" id="UP000281498"/>
    </source>
</evidence>
<name>A0A3A9KJL5_9BACI</name>